<organism evidence="1">
    <name type="scientific">Anguilla anguilla</name>
    <name type="common">European freshwater eel</name>
    <name type="synonym">Muraena anguilla</name>
    <dbReference type="NCBI Taxonomy" id="7936"/>
    <lineage>
        <taxon>Eukaryota</taxon>
        <taxon>Metazoa</taxon>
        <taxon>Chordata</taxon>
        <taxon>Craniata</taxon>
        <taxon>Vertebrata</taxon>
        <taxon>Euteleostomi</taxon>
        <taxon>Actinopterygii</taxon>
        <taxon>Neopterygii</taxon>
        <taxon>Teleostei</taxon>
        <taxon>Anguilliformes</taxon>
        <taxon>Anguillidae</taxon>
        <taxon>Anguilla</taxon>
    </lineage>
</organism>
<proteinExistence type="predicted"/>
<evidence type="ECO:0000313" key="1">
    <source>
        <dbReference type="EMBL" id="JAH08319.1"/>
    </source>
</evidence>
<protein>
    <submittedName>
        <fullName evidence="1">Uncharacterized protein</fullName>
    </submittedName>
</protein>
<reference evidence="1" key="2">
    <citation type="journal article" date="2015" name="Fish Shellfish Immunol.">
        <title>Early steps in the European eel (Anguilla anguilla)-Vibrio vulnificus interaction in the gills: Role of the RtxA13 toxin.</title>
        <authorList>
            <person name="Callol A."/>
            <person name="Pajuelo D."/>
            <person name="Ebbesson L."/>
            <person name="Teles M."/>
            <person name="MacKenzie S."/>
            <person name="Amaro C."/>
        </authorList>
    </citation>
    <scope>NUCLEOTIDE SEQUENCE</scope>
</reference>
<reference evidence="1" key="1">
    <citation type="submission" date="2014-11" db="EMBL/GenBank/DDBJ databases">
        <authorList>
            <person name="Amaro Gonzalez C."/>
        </authorList>
    </citation>
    <scope>NUCLEOTIDE SEQUENCE</scope>
</reference>
<name>A0A0E9PV10_ANGAN</name>
<sequence>MIGVVGWKGE</sequence>
<dbReference type="EMBL" id="GBXM01100258">
    <property type="protein sequence ID" value="JAH08319.1"/>
    <property type="molecule type" value="Transcribed_RNA"/>
</dbReference>
<accession>A0A0E9PV10</accession>